<name>A0ABP6M1J7_9ACTN</name>
<protein>
    <submittedName>
        <fullName evidence="2">Uncharacterized protein</fullName>
    </submittedName>
</protein>
<evidence type="ECO:0000313" key="3">
    <source>
        <dbReference type="Proteomes" id="UP001501532"/>
    </source>
</evidence>
<dbReference type="RefSeq" id="WP_234519842.1">
    <property type="nucleotide sequence ID" value="NZ_BAAAUF010000062.1"/>
</dbReference>
<feature type="transmembrane region" description="Helical" evidence="1">
    <location>
        <begin position="39"/>
        <end position="63"/>
    </location>
</feature>
<organism evidence="2 3">
    <name type="scientific">Streptomyces glomeratus</name>
    <dbReference type="NCBI Taxonomy" id="284452"/>
    <lineage>
        <taxon>Bacteria</taxon>
        <taxon>Bacillati</taxon>
        <taxon>Actinomycetota</taxon>
        <taxon>Actinomycetes</taxon>
        <taxon>Kitasatosporales</taxon>
        <taxon>Streptomycetaceae</taxon>
        <taxon>Streptomyces</taxon>
    </lineage>
</organism>
<evidence type="ECO:0000313" key="2">
    <source>
        <dbReference type="EMBL" id="GAA3068015.1"/>
    </source>
</evidence>
<keyword evidence="1" id="KW-0812">Transmembrane</keyword>
<dbReference type="Proteomes" id="UP001501532">
    <property type="component" value="Unassembled WGS sequence"/>
</dbReference>
<keyword evidence="3" id="KW-1185">Reference proteome</keyword>
<gene>
    <name evidence="2" type="ORF">GCM10010448_59180</name>
</gene>
<accession>A0ABP6M1J7</accession>
<evidence type="ECO:0000256" key="1">
    <source>
        <dbReference type="SAM" id="Phobius"/>
    </source>
</evidence>
<reference evidence="3" key="1">
    <citation type="journal article" date="2019" name="Int. J. Syst. Evol. Microbiol.">
        <title>The Global Catalogue of Microorganisms (GCM) 10K type strain sequencing project: providing services to taxonomists for standard genome sequencing and annotation.</title>
        <authorList>
            <consortium name="The Broad Institute Genomics Platform"/>
            <consortium name="The Broad Institute Genome Sequencing Center for Infectious Disease"/>
            <person name="Wu L."/>
            <person name="Ma J."/>
        </authorList>
    </citation>
    <scope>NUCLEOTIDE SEQUENCE [LARGE SCALE GENOMIC DNA]</scope>
    <source>
        <strain evidence="3">JCM 9091</strain>
    </source>
</reference>
<keyword evidence="1" id="KW-0472">Membrane</keyword>
<dbReference type="EMBL" id="BAAAUF010000062">
    <property type="protein sequence ID" value="GAA3068015.1"/>
    <property type="molecule type" value="Genomic_DNA"/>
</dbReference>
<proteinExistence type="predicted"/>
<comment type="caution">
    <text evidence="2">The sequence shown here is derived from an EMBL/GenBank/DDBJ whole genome shotgun (WGS) entry which is preliminary data.</text>
</comment>
<keyword evidence="1" id="KW-1133">Transmembrane helix</keyword>
<sequence length="64" mass="7015">MEQLRQLLDQFVSGVDLPRVWHATPRIGPFAKAMAGWTAALRLSAACVALCLPVAAVVVYFFLQ</sequence>